<sequence length="598" mass="68504">MTTANTQGYYPTMQNQDDSLFYDDQIQRFDADTIKNRYGSNWKNFATNVREITQPDGSIVKEYIIDDPSLLEEINTSSHHIDSISSPTASDDDQQSIKNRFAQIKAKFEQKNTSNVMASPSTSSANSSSTTSRHSRKQIDDLYARHRQTSNESMSNNDTNRNSANTLNQSLESQNTYRRSQSIGSEQSTGTSYRRFDSVDEADEEVRRIHRQGEELRRHQQQDLTSVSSIKEGSQPKNRIQYEIVDENGNPMAVDGVQDLIKMSGARAREVPQPDGSIIKEYVIDDPQLLSRFRSENHQQQQQHHQQLQQQQQQQQQQYQSPITAFNQQRSSNENVPPPPPRVPLRPSVLLRQGNSSVNENAPSNIQQIRVLESQRRYEYRTTTGRRVQFFITNFDTTNGQSITDSEVRELANAINNRLIPATTPPASSSSNTIPQQTQYNLPKQWYPSIDVTQRQRLGSDTQTYPNNMNLGFPQTQSNLSRSASYGALNQTSYPTQNHQQQIYREPTNNWNTNRYQQNVNPRINQQNQDNEAFQTSAQFLPKQQTNSSSPINPNHPPVYYQQSTAYPYQGQQQHGVRILNDFNQQRTTSIADGHTRI</sequence>
<feature type="compositionally biased region" description="Basic and acidic residues" evidence="1">
    <location>
        <begin position="205"/>
        <end position="221"/>
    </location>
</feature>
<dbReference type="Proteomes" id="UP000663868">
    <property type="component" value="Unassembled WGS sequence"/>
</dbReference>
<proteinExistence type="predicted"/>
<reference evidence="3" key="1">
    <citation type="submission" date="2021-02" db="EMBL/GenBank/DDBJ databases">
        <authorList>
            <person name="Nowell W R."/>
        </authorList>
    </citation>
    <scope>NUCLEOTIDE SEQUENCE</scope>
</reference>
<organism evidence="3 4">
    <name type="scientific">Adineta steineri</name>
    <dbReference type="NCBI Taxonomy" id="433720"/>
    <lineage>
        <taxon>Eukaryota</taxon>
        <taxon>Metazoa</taxon>
        <taxon>Spiralia</taxon>
        <taxon>Gnathifera</taxon>
        <taxon>Rotifera</taxon>
        <taxon>Eurotatoria</taxon>
        <taxon>Bdelloidea</taxon>
        <taxon>Adinetida</taxon>
        <taxon>Adinetidae</taxon>
        <taxon>Adineta</taxon>
    </lineage>
</organism>
<feature type="region of interest" description="Disordered" evidence="1">
    <location>
        <begin position="542"/>
        <end position="562"/>
    </location>
</feature>
<name>A0A818Y0P7_9BILA</name>
<feature type="region of interest" description="Disordered" evidence="1">
    <location>
        <begin position="171"/>
        <end position="235"/>
    </location>
</feature>
<feature type="region of interest" description="Disordered" evidence="1">
    <location>
        <begin position="295"/>
        <end position="347"/>
    </location>
</feature>
<feature type="compositionally biased region" description="Polar residues" evidence="1">
    <location>
        <begin position="171"/>
        <end position="192"/>
    </location>
</feature>
<dbReference type="EMBL" id="CAJNOE010000001">
    <property type="protein sequence ID" value="CAF0712526.1"/>
    <property type="molecule type" value="Genomic_DNA"/>
</dbReference>
<feature type="region of interest" description="Disordered" evidence="1">
    <location>
        <begin position="109"/>
        <end position="137"/>
    </location>
</feature>
<accession>A0A818Y0P7</accession>
<dbReference type="AlphaFoldDB" id="A0A818Y0P7"/>
<comment type="caution">
    <text evidence="3">The sequence shown here is derived from an EMBL/GenBank/DDBJ whole genome shotgun (WGS) entry which is preliminary data.</text>
</comment>
<evidence type="ECO:0000313" key="2">
    <source>
        <dbReference type="EMBL" id="CAF0712526.1"/>
    </source>
</evidence>
<feature type="compositionally biased region" description="Polar residues" evidence="1">
    <location>
        <begin position="222"/>
        <end position="235"/>
    </location>
</feature>
<feature type="compositionally biased region" description="Low complexity" evidence="1">
    <location>
        <begin position="298"/>
        <end position="320"/>
    </location>
</feature>
<feature type="compositionally biased region" description="Low complexity" evidence="1">
    <location>
        <begin position="119"/>
        <end position="132"/>
    </location>
</feature>
<feature type="compositionally biased region" description="Polar residues" evidence="1">
    <location>
        <begin position="321"/>
        <end position="335"/>
    </location>
</feature>
<evidence type="ECO:0000256" key="1">
    <source>
        <dbReference type="SAM" id="MobiDB-lite"/>
    </source>
</evidence>
<gene>
    <name evidence="2" type="ORF">IZO911_LOCUS245</name>
    <name evidence="3" type="ORF">KXQ929_LOCUS14060</name>
</gene>
<evidence type="ECO:0000313" key="4">
    <source>
        <dbReference type="Proteomes" id="UP000663868"/>
    </source>
</evidence>
<evidence type="ECO:0000313" key="3">
    <source>
        <dbReference type="EMBL" id="CAF3747896.1"/>
    </source>
</evidence>
<dbReference type="Proteomes" id="UP000663860">
    <property type="component" value="Unassembled WGS sequence"/>
</dbReference>
<protein>
    <submittedName>
        <fullName evidence="3">Uncharacterized protein</fullName>
    </submittedName>
</protein>
<dbReference type="EMBL" id="CAJOBB010000770">
    <property type="protein sequence ID" value="CAF3747896.1"/>
    <property type="molecule type" value="Genomic_DNA"/>
</dbReference>